<protein>
    <submittedName>
        <fullName evidence="1">AAA domain protein</fullName>
    </submittedName>
</protein>
<dbReference type="InterPro" id="IPR017101">
    <property type="entry name" value="P-loop_ATP/GTP-bd_All4644_prd"/>
</dbReference>
<name>A0A8S5SW05_9CAUD</name>
<dbReference type="Pfam" id="PF13671">
    <property type="entry name" value="AAA_33"/>
    <property type="match status" value="1"/>
</dbReference>
<organism evidence="1">
    <name type="scientific">Siphoviridae sp. ctZHD14</name>
    <dbReference type="NCBI Taxonomy" id="2827891"/>
    <lineage>
        <taxon>Viruses</taxon>
        <taxon>Duplodnaviria</taxon>
        <taxon>Heunggongvirae</taxon>
        <taxon>Uroviricota</taxon>
        <taxon>Caudoviricetes</taxon>
    </lineage>
</organism>
<dbReference type="InterPro" id="IPR027417">
    <property type="entry name" value="P-loop_NTPase"/>
</dbReference>
<dbReference type="Gene3D" id="3.40.50.300">
    <property type="entry name" value="P-loop containing nucleotide triphosphate hydrolases"/>
    <property type="match status" value="1"/>
</dbReference>
<dbReference type="PIRSF" id="PIRSF037081">
    <property type="entry name" value="P-loop_All4644_prd"/>
    <property type="match status" value="1"/>
</dbReference>
<accession>A0A8S5SW05</accession>
<sequence length="179" mass="20729">MKPTLVVMMGPAGTGKSFLAEEIKKSHDDTIIVSRDKIRFALLRPEDDYFVVEPEVIRQYYYNINFGLHSQRHAYVIADATHLSKRSRKQFFSNVKTDNVRVVGIWVEVPLDVALKQNRQRTGRACVPEKVIKQMYKNKLTPQEDERFDEVIYVNPHEDMALGRVNTGITSIKEKLHLI</sequence>
<dbReference type="EMBL" id="BK032687">
    <property type="protein sequence ID" value="DAF55150.1"/>
    <property type="molecule type" value="Genomic_DNA"/>
</dbReference>
<evidence type="ECO:0000313" key="1">
    <source>
        <dbReference type="EMBL" id="DAF55150.1"/>
    </source>
</evidence>
<reference evidence="1" key="1">
    <citation type="journal article" date="2021" name="Proc. Natl. Acad. Sci. U.S.A.">
        <title>A Catalog of Tens of Thousands of Viruses from Human Metagenomes Reveals Hidden Associations with Chronic Diseases.</title>
        <authorList>
            <person name="Tisza M.J."/>
            <person name="Buck C.B."/>
        </authorList>
    </citation>
    <scope>NUCLEOTIDE SEQUENCE</scope>
    <source>
        <strain evidence="1">CtZHD14</strain>
    </source>
</reference>
<dbReference type="SUPFAM" id="SSF52540">
    <property type="entry name" value="P-loop containing nucleoside triphosphate hydrolases"/>
    <property type="match status" value="1"/>
</dbReference>
<proteinExistence type="predicted"/>